<protein>
    <submittedName>
        <fullName evidence="1">Uncharacterized protein</fullName>
    </submittedName>
</protein>
<reference evidence="1 2" key="1">
    <citation type="submission" date="2012-07" db="EMBL/GenBank/DDBJ databases">
        <title>Genome sequence of Brachyspira sp. 30446, isolated from a pig with mucohaemorrhagic colitis.</title>
        <authorList>
            <person name="Rubin J.E."/>
            <person name="Fernando C."/>
            <person name="Harding J.C.S."/>
            <person name="Hill J.E."/>
        </authorList>
    </citation>
    <scope>NUCLEOTIDE SEQUENCE [LARGE SCALE GENOMIC DNA]</scope>
    <source>
        <strain evidence="1 2">30446</strain>
    </source>
</reference>
<dbReference type="GeneID" id="66486808"/>
<proteinExistence type="predicted"/>
<evidence type="ECO:0000313" key="1">
    <source>
        <dbReference type="EMBL" id="EKV58219.1"/>
    </source>
</evidence>
<dbReference type="EMBL" id="ALNZ01000007">
    <property type="protein sequence ID" value="EKV58219.1"/>
    <property type="molecule type" value="Genomic_DNA"/>
</dbReference>
<gene>
    <name evidence="1" type="ORF">A966_01701</name>
</gene>
<dbReference type="RefSeq" id="WP_008721699.1">
    <property type="nucleotide sequence ID" value="NZ_JH994110.1"/>
</dbReference>
<dbReference type="AlphaFoldDB" id="A0A2U4F3W6"/>
<evidence type="ECO:0000313" key="2">
    <source>
        <dbReference type="Proteomes" id="UP000011663"/>
    </source>
</evidence>
<dbReference type="Proteomes" id="UP000011663">
    <property type="component" value="Unassembled WGS sequence"/>
</dbReference>
<name>A0A2U4F3W6_9SPIR</name>
<dbReference type="STRING" id="1289135.A966_01701"/>
<accession>A0A2U4F3W6</accession>
<sequence>MLKRIKFNLLLGNKYCKNLEDVKNNFNIHDILDYFDKGILEKWLTAQNLNDVNEKVSAIDKNADIYKKVNSLMEIFYEDEDENTIKEMSKEATYMIEFENKRKDDLEIFSKNNFKEKEVVDNYFKNYEDIVNLIIEKKEDYEFIKESVKNISNNFMNAFKYDYYNLFLKLHKEDNYFSILSILSNKKTRDYFIDDEDIMKGLNEMFSHTYYYSGSKKSRFGLYEKKLEDDSYLLKKIKIYSQNTKKHFSTVVEDKKCLILHIDSGCNVTSFKDKSKEYSSDDVNNKFLILEGITYMGSSESAQLVYMEI</sequence>
<dbReference type="OrthoDB" id="309073at2"/>
<comment type="caution">
    <text evidence="1">The sequence shown here is derived from an EMBL/GenBank/DDBJ whole genome shotgun (WGS) entry which is preliminary data.</text>
</comment>
<organism evidence="1 2">
    <name type="scientific">Brachyspira hampsonii 30446</name>
    <dbReference type="NCBI Taxonomy" id="1289135"/>
    <lineage>
        <taxon>Bacteria</taxon>
        <taxon>Pseudomonadati</taxon>
        <taxon>Spirochaetota</taxon>
        <taxon>Spirochaetia</taxon>
        <taxon>Brachyspirales</taxon>
        <taxon>Brachyspiraceae</taxon>
        <taxon>Brachyspira</taxon>
    </lineage>
</organism>